<reference evidence="1 2" key="1">
    <citation type="submission" date="2017-09" db="EMBL/GenBank/DDBJ databases">
        <authorList>
            <person name="Varghese N."/>
            <person name="Submissions S."/>
        </authorList>
    </citation>
    <scope>NUCLEOTIDE SEQUENCE [LARGE SCALE GENOMIC DNA]</scope>
    <source>
        <strain evidence="1 2">OK806</strain>
    </source>
</reference>
<keyword evidence="2" id="KW-1185">Reference proteome</keyword>
<dbReference type="AlphaFoldDB" id="A0A7Z7I260"/>
<name>A0A7Z7I260_9BURK</name>
<comment type="caution">
    <text evidence="1">The sequence shown here is derived from an EMBL/GenBank/DDBJ whole genome shotgun (WGS) entry which is preliminary data.</text>
</comment>
<evidence type="ECO:0000313" key="2">
    <source>
        <dbReference type="Proteomes" id="UP000219522"/>
    </source>
</evidence>
<dbReference type="Proteomes" id="UP000219522">
    <property type="component" value="Unassembled WGS sequence"/>
</dbReference>
<organism evidence="1 2">
    <name type="scientific">Caballeronia arationis</name>
    <dbReference type="NCBI Taxonomy" id="1777142"/>
    <lineage>
        <taxon>Bacteria</taxon>
        <taxon>Pseudomonadati</taxon>
        <taxon>Pseudomonadota</taxon>
        <taxon>Betaproteobacteria</taxon>
        <taxon>Burkholderiales</taxon>
        <taxon>Burkholderiaceae</taxon>
        <taxon>Caballeronia</taxon>
    </lineage>
</organism>
<evidence type="ECO:0000313" key="1">
    <source>
        <dbReference type="EMBL" id="SOE54616.1"/>
    </source>
</evidence>
<dbReference type="EMBL" id="OCSU01000001">
    <property type="protein sequence ID" value="SOE54616.1"/>
    <property type="molecule type" value="Genomic_DNA"/>
</dbReference>
<proteinExistence type="predicted"/>
<gene>
    <name evidence="1" type="ORF">SAMN05446927_0865</name>
</gene>
<accession>A0A7Z7I260</accession>
<protein>
    <submittedName>
        <fullName evidence="1">Uncharacterized protein</fullName>
    </submittedName>
</protein>
<sequence>MHHMNNVTYKGHLLSAIAVTDREVFSATLVVRDPSGVQRRSGALGTFASSIGAVRYAFAYGMAEIDHRKTPPSE</sequence>